<keyword evidence="5" id="KW-0732">Signal</keyword>
<name>A0A803JJJ6_XENTR</name>
<dbReference type="InParanoid" id="A0A803JJJ6"/>
<dbReference type="AlphaFoldDB" id="A0A803JJJ6"/>
<evidence type="ECO:0000256" key="4">
    <source>
        <dbReference type="ARBA" id="ARBA00023157"/>
    </source>
</evidence>
<evidence type="ECO:0000256" key="3">
    <source>
        <dbReference type="ARBA" id="ARBA00022734"/>
    </source>
</evidence>
<dbReference type="Pfam" id="PF00059">
    <property type="entry name" value="Lectin_C"/>
    <property type="match status" value="1"/>
</dbReference>
<dbReference type="InterPro" id="IPR050111">
    <property type="entry name" value="C-type_lectin/snaclec_domain"/>
</dbReference>
<dbReference type="CDD" id="cd03594">
    <property type="entry name" value="CLECT_REG-1_like"/>
    <property type="match status" value="1"/>
</dbReference>
<proteinExistence type="predicted"/>
<evidence type="ECO:0000313" key="7">
    <source>
        <dbReference type="Ensembl" id="ENSXETP00000108102"/>
    </source>
</evidence>
<keyword evidence="2" id="KW-0964">Secreted</keyword>
<dbReference type="GO" id="GO:0030246">
    <property type="term" value="F:carbohydrate binding"/>
    <property type="evidence" value="ECO:0007669"/>
    <property type="project" value="UniProtKB-KW"/>
</dbReference>
<dbReference type="InterPro" id="IPR016187">
    <property type="entry name" value="CTDL_fold"/>
</dbReference>
<dbReference type="SUPFAM" id="SSF56436">
    <property type="entry name" value="C-type lectin-like"/>
    <property type="match status" value="1"/>
</dbReference>
<evidence type="ECO:0000256" key="5">
    <source>
        <dbReference type="SAM" id="SignalP"/>
    </source>
</evidence>
<dbReference type="PANTHER" id="PTHR22803">
    <property type="entry name" value="MANNOSE, PHOSPHOLIPASE, LECTIN RECEPTOR RELATED"/>
    <property type="match status" value="1"/>
</dbReference>
<evidence type="ECO:0000256" key="2">
    <source>
        <dbReference type="ARBA" id="ARBA00022525"/>
    </source>
</evidence>
<keyword evidence="4" id="KW-1015">Disulfide bond</keyword>
<dbReference type="Ensembl" id="ENSXETT00000123851">
    <property type="protein sequence ID" value="ENSXETP00000108102"/>
    <property type="gene ID" value="ENSXETG00000046329"/>
</dbReference>
<feature type="chain" id="PRO_5030956820" description="C-type lectin domain-containing protein" evidence="5">
    <location>
        <begin position="23"/>
        <end position="251"/>
    </location>
</feature>
<reference evidence="7" key="2">
    <citation type="submission" date="2021-03" db="UniProtKB">
        <authorList>
            <consortium name="Ensembl"/>
        </authorList>
    </citation>
    <scope>IDENTIFICATION</scope>
</reference>
<keyword evidence="3" id="KW-0430">Lectin</keyword>
<accession>A0A803JJJ6</accession>
<feature type="signal peptide" evidence="5">
    <location>
        <begin position="1"/>
        <end position="22"/>
    </location>
</feature>
<organism evidence="7">
    <name type="scientific">Xenopus tropicalis</name>
    <name type="common">Western clawed frog</name>
    <name type="synonym">Silurana tropicalis</name>
    <dbReference type="NCBI Taxonomy" id="8364"/>
    <lineage>
        <taxon>Eukaryota</taxon>
        <taxon>Metazoa</taxon>
        <taxon>Chordata</taxon>
        <taxon>Craniata</taxon>
        <taxon>Vertebrata</taxon>
        <taxon>Euteleostomi</taxon>
        <taxon>Amphibia</taxon>
        <taxon>Batrachia</taxon>
        <taxon>Anura</taxon>
        <taxon>Pipoidea</taxon>
        <taxon>Pipidae</taxon>
        <taxon>Xenopodinae</taxon>
        <taxon>Xenopus</taxon>
        <taxon>Silurana</taxon>
    </lineage>
</organism>
<dbReference type="FunFam" id="3.10.100.10:FF:000015">
    <property type="entry name" value="C-type lectin Cal"/>
    <property type="match status" value="1"/>
</dbReference>
<dbReference type="GO" id="GO:0005576">
    <property type="term" value="C:extracellular region"/>
    <property type="evidence" value="ECO:0007669"/>
    <property type="project" value="UniProtKB-SubCell"/>
</dbReference>
<protein>
    <recommendedName>
        <fullName evidence="6">C-type lectin domain-containing protein</fullName>
    </recommendedName>
</protein>
<gene>
    <name evidence="7" type="primary">MGC64513</name>
</gene>
<dbReference type="FunCoup" id="A0A803JJJ6">
    <property type="interactions" value="372"/>
</dbReference>
<evidence type="ECO:0000256" key="1">
    <source>
        <dbReference type="ARBA" id="ARBA00004613"/>
    </source>
</evidence>
<dbReference type="InterPro" id="IPR001304">
    <property type="entry name" value="C-type_lectin-like"/>
</dbReference>
<dbReference type="SMART" id="SM00034">
    <property type="entry name" value="CLECT"/>
    <property type="match status" value="1"/>
</dbReference>
<dbReference type="GeneTree" id="ENSGT00940000161011"/>
<evidence type="ECO:0000259" key="6">
    <source>
        <dbReference type="PROSITE" id="PS50041"/>
    </source>
</evidence>
<sequence length="251" mass="27724">MASWLPLLLLLGALAVSNVLEAAQVRSSCPNGWFFYKANCYGYFRYPLSWSEAEYDCQAYGHGAHLASILDSAEADIIASHIAAYQTNQPVWIGLHDPEQNGRWKWNDGSMYNYRSWLPGQPDNSNSAEYCGEMSCRESKFHVSYPLCPIWKCPLLGPSLSPCCICPPLGPSLSPCCIYSPPMGPSLSPCCIYSPPWPISLPMLYLLPPHGPISLSMLYLLPPPWAHLSPHVVSTPPPWAHLSPHVVSTPP</sequence>
<dbReference type="Gene3D" id="3.10.100.10">
    <property type="entry name" value="Mannose-Binding Protein A, subunit A"/>
    <property type="match status" value="1"/>
</dbReference>
<comment type="subcellular location">
    <subcellularLocation>
        <location evidence="1">Secreted</location>
    </subcellularLocation>
</comment>
<dbReference type="PROSITE" id="PS50041">
    <property type="entry name" value="C_TYPE_LECTIN_2"/>
    <property type="match status" value="1"/>
</dbReference>
<feature type="domain" description="C-type lectin" evidence="6">
    <location>
        <begin position="36"/>
        <end position="134"/>
    </location>
</feature>
<dbReference type="PRINTS" id="PR01504">
    <property type="entry name" value="PNCREATITSAP"/>
</dbReference>
<reference evidence="7" key="1">
    <citation type="journal article" date="2010" name="Science">
        <title>The genome of the Western clawed frog Xenopus tropicalis.</title>
        <authorList>
            <person name="Hellsten U."/>
            <person name="Harland R.M."/>
            <person name="Gilchrist M.J."/>
            <person name="Hendrix D."/>
            <person name="Jurka J."/>
            <person name="Kapitonov V."/>
            <person name="Ovcharenko I."/>
            <person name="Putnam N.H."/>
            <person name="Shu S."/>
            <person name="Taher L."/>
            <person name="Blitz I.L."/>
            <person name="Blumberg B."/>
            <person name="Dichmann D.S."/>
            <person name="Dubchak I."/>
            <person name="Amaya E."/>
            <person name="Detter J.C."/>
            <person name="Fletcher R."/>
            <person name="Gerhard D.S."/>
            <person name="Goodstein D."/>
            <person name="Graves T."/>
            <person name="Grigoriev I.V."/>
            <person name="Grimwood J."/>
            <person name="Kawashima T."/>
            <person name="Lindquist E."/>
            <person name="Lucas S.M."/>
            <person name="Mead P.E."/>
            <person name="Mitros T."/>
            <person name="Ogino H."/>
            <person name="Ohta Y."/>
            <person name="Poliakov A.V."/>
            <person name="Pollet N."/>
            <person name="Robert J."/>
            <person name="Salamov A."/>
            <person name="Sater A.K."/>
            <person name="Schmutz J."/>
            <person name="Terry A."/>
            <person name="Vize P.D."/>
            <person name="Warren W.C."/>
            <person name="Wells D."/>
            <person name="Wills A."/>
            <person name="Wilson R.K."/>
            <person name="Zimmerman L.B."/>
            <person name="Zorn A.M."/>
            <person name="Grainger R."/>
            <person name="Grammer T."/>
            <person name="Khokha M.K."/>
            <person name="Richardson P.M."/>
            <person name="Rokhsar D.S."/>
        </authorList>
    </citation>
    <scope>NUCLEOTIDE SEQUENCE [LARGE SCALE GENOMIC DNA]</scope>
    <source>
        <strain evidence="7">Nigerian</strain>
    </source>
</reference>
<dbReference type="InterPro" id="IPR016186">
    <property type="entry name" value="C-type_lectin-like/link_sf"/>
</dbReference>